<accession>A0A413B4K6</accession>
<dbReference type="AlphaFoldDB" id="A0A413B4K6"/>
<evidence type="ECO:0000313" key="3">
    <source>
        <dbReference type="Proteomes" id="UP000285150"/>
    </source>
</evidence>
<evidence type="ECO:0000256" key="1">
    <source>
        <dbReference type="SAM" id="MobiDB-lite"/>
    </source>
</evidence>
<comment type="caution">
    <text evidence="2">The sequence shown here is derived from an EMBL/GenBank/DDBJ whole genome shotgun (WGS) entry which is preliminary data.</text>
</comment>
<reference evidence="2 3" key="1">
    <citation type="submission" date="2018-08" db="EMBL/GenBank/DDBJ databases">
        <title>A genome reference for cultivated species of the human gut microbiota.</title>
        <authorList>
            <person name="Zou Y."/>
            <person name="Xue W."/>
            <person name="Luo G."/>
        </authorList>
    </citation>
    <scope>NUCLEOTIDE SEQUENCE [LARGE SCALE GENOMIC DNA]</scope>
    <source>
        <strain evidence="2 3">AF12-7</strain>
    </source>
</reference>
<evidence type="ECO:0000313" key="2">
    <source>
        <dbReference type="EMBL" id="RGW32811.1"/>
    </source>
</evidence>
<feature type="region of interest" description="Disordered" evidence="1">
    <location>
        <begin position="67"/>
        <end position="91"/>
    </location>
</feature>
<proteinExistence type="predicted"/>
<dbReference type="EMBL" id="QSAF01000016">
    <property type="protein sequence ID" value="RGW32811.1"/>
    <property type="molecule type" value="Genomic_DNA"/>
</dbReference>
<organism evidence="2 3">
    <name type="scientific">Bacteroides stercoris</name>
    <dbReference type="NCBI Taxonomy" id="46506"/>
    <lineage>
        <taxon>Bacteria</taxon>
        <taxon>Pseudomonadati</taxon>
        <taxon>Bacteroidota</taxon>
        <taxon>Bacteroidia</taxon>
        <taxon>Bacteroidales</taxon>
        <taxon>Bacteroidaceae</taxon>
        <taxon>Bacteroides</taxon>
    </lineage>
</organism>
<protein>
    <submittedName>
        <fullName evidence="2">Uncharacterized protein</fullName>
    </submittedName>
</protein>
<feature type="compositionally biased region" description="Basic and acidic residues" evidence="1">
    <location>
        <begin position="67"/>
        <end position="80"/>
    </location>
</feature>
<dbReference type="Proteomes" id="UP000285150">
    <property type="component" value="Unassembled WGS sequence"/>
</dbReference>
<sequence length="91" mass="10555">MIKNMLFPYDREEYLNRFVSAAVYTCLHRVGDYMKQARNDASGLYLKKAMAEHKQLVKLVGEIRIEARKPQPEGSNERKPNVVFSSHGKKK</sequence>
<dbReference type="RefSeq" id="WP_117858678.1">
    <property type="nucleotide sequence ID" value="NZ_JAQCSR010000016.1"/>
</dbReference>
<gene>
    <name evidence="2" type="ORF">DWV77_13005</name>
</gene>
<name>A0A413B4K6_BACSE</name>